<organism evidence="2 3">
    <name type="scientific">Actinoplanes palleronii</name>
    <dbReference type="NCBI Taxonomy" id="113570"/>
    <lineage>
        <taxon>Bacteria</taxon>
        <taxon>Bacillati</taxon>
        <taxon>Actinomycetota</taxon>
        <taxon>Actinomycetes</taxon>
        <taxon>Micromonosporales</taxon>
        <taxon>Micromonosporaceae</taxon>
        <taxon>Actinoplanes</taxon>
    </lineage>
</organism>
<dbReference type="Proteomes" id="UP000624709">
    <property type="component" value="Unassembled WGS sequence"/>
</dbReference>
<proteinExistence type="predicted"/>
<accession>A0ABQ4BQW0</accession>
<evidence type="ECO:0000313" key="3">
    <source>
        <dbReference type="Proteomes" id="UP000624709"/>
    </source>
</evidence>
<keyword evidence="3" id="KW-1185">Reference proteome</keyword>
<evidence type="ECO:0000256" key="1">
    <source>
        <dbReference type="SAM" id="MobiDB-lite"/>
    </source>
</evidence>
<reference evidence="2 3" key="1">
    <citation type="submission" date="2021-01" db="EMBL/GenBank/DDBJ databases">
        <title>Whole genome shotgun sequence of Actinoplanes palleronii NBRC 14916.</title>
        <authorList>
            <person name="Komaki H."/>
            <person name="Tamura T."/>
        </authorList>
    </citation>
    <scope>NUCLEOTIDE SEQUENCE [LARGE SCALE GENOMIC DNA]</scope>
    <source>
        <strain evidence="2 3">NBRC 14916</strain>
    </source>
</reference>
<name>A0ABQ4BQW0_9ACTN</name>
<dbReference type="EMBL" id="BOMS01000163">
    <property type="protein sequence ID" value="GIE73052.1"/>
    <property type="molecule type" value="Genomic_DNA"/>
</dbReference>
<protein>
    <submittedName>
        <fullName evidence="2">Uncharacterized protein</fullName>
    </submittedName>
</protein>
<sequence length="115" mass="12678">MTRIDGVVRRDGAESVPGPATQPWRYGRLPPGLVPERRGEFPHARVPVQVHQGIVRPAARRSATTAASISGSPIVNLMEDQQAPRAKFVTLCGSTRFEADFAEVNQRLGRDYSQR</sequence>
<gene>
    <name evidence="2" type="ORF">Apa02nite_091600</name>
</gene>
<feature type="compositionally biased region" description="Basic and acidic residues" evidence="1">
    <location>
        <begin position="1"/>
        <end position="13"/>
    </location>
</feature>
<evidence type="ECO:0000313" key="2">
    <source>
        <dbReference type="EMBL" id="GIE73052.1"/>
    </source>
</evidence>
<comment type="caution">
    <text evidence="2">The sequence shown here is derived from an EMBL/GenBank/DDBJ whole genome shotgun (WGS) entry which is preliminary data.</text>
</comment>
<feature type="region of interest" description="Disordered" evidence="1">
    <location>
        <begin position="1"/>
        <end position="28"/>
    </location>
</feature>